<dbReference type="EMBL" id="UYRV01006650">
    <property type="protein sequence ID" value="VDK53869.1"/>
    <property type="molecule type" value="Genomic_DNA"/>
</dbReference>
<evidence type="ECO:0000313" key="1">
    <source>
        <dbReference type="EMBL" id="VDK53869.1"/>
    </source>
</evidence>
<sequence length="84" mass="9733">MSVQAGLPKMSYEEFKSRLMDVKYLKKPEKSERAKELVLDGEIPESFDARQKWPQCNSISLIRDQANCGKNTKNVRLTLHQNHV</sequence>
<dbReference type="InterPro" id="IPR038765">
    <property type="entry name" value="Papain-like_cys_pep_sf"/>
</dbReference>
<dbReference type="OrthoDB" id="5850821at2759"/>
<protein>
    <submittedName>
        <fullName evidence="1">Uncharacterized protein</fullName>
    </submittedName>
</protein>
<keyword evidence="2" id="KW-1185">Reference proteome</keyword>
<dbReference type="Proteomes" id="UP000271889">
    <property type="component" value="Unassembled WGS sequence"/>
</dbReference>
<proteinExistence type="predicted"/>
<name>A0A3P6QY36_CYLGO</name>
<evidence type="ECO:0000313" key="2">
    <source>
        <dbReference type="Proteomes" id="UP000271889"/>
    </source>
</evidence>
<gene>
    <name evidence="1" type="ORF">CGOC_LOCUS2814</name>
</gene>
<reference evidence="1 2" key="1">
    <citation type="submission" date="2018-11" db="EMBL/GenBank/DDBJ databases">
        <authorList>
            <consortium name="Pathogen Informatics"/>
        </authorList>
    </citation>
    <scope>NUCLEOTIDE SEQUENCE [LARGE SCALE GENOMIC DNA]</scope>
</reference>
<dbReference type="SUPFAM" id="SSF54001">
    <property type="entry name" value="Cysteine proteinases"/>
    <property type="match status" value="1"/>
</dbReference>
<organism evidence="1 2">
    <name type="scientific">Cylicostephanus goldi</name>
    <name type="common">Nematode worm</name>
    <dbReference type="NCBI Taxonomy" id="71465"/>
    <lineage>
        <taxon>Eukaryota</taxon>
        <taxon>Metazoa</taxon>
        <taxon>Ecdysozoa</taxon>
        <taxon>Nematoda</taxon>
        <taxon>Chromadorea</taxon>
        <taxon>Rhabditida</taxon>
        <taxon>Rhabditina</taxon>
        <taxon>Rhabditomorpha</taxon>
        <taxon>Strongyloidea</taxon>
        <taxon>Strongylidae</taxon>
        <taxon>Cylicostephanus</taxon>
    </lineage>
</organism>
<dbReference type="AlphaFoldDB" id="A0A3P6QY36"/>
<dbReference type="Gene3D" id="3.90.70.10">
    <property type="entry name" value="Cysteine proteinases"/>
    <property type="match status" value="1"/>
</dbReference>
<accession>A0A3P6QY36</accession>